<dbReference type="InterPro" id="IPR022996">
    <property type="entry name" value="UPF0310"/>
</dbReference>
<dbReference type="InterPro" id="IPR002740">
    <property type="entry name" value="EVE_domain"/>
</dbReference>
<evidence type="ECO:0000256" key="1">
    <source>
        <dbReference type="HAMAP-Rule" id="MF_00771"/>
    </source>
</evidence>
<dbReference type="NCBIfam" id="NF002616">
    <property type="entry name" value="PRK02268.1-2"/>
    <property type="match status" value="1"/>
</dbReference>
<dbReference type="CDD" id="cd21132">
    <property type="entry name" value="EVE-like"/>
    <property type="match status" value="1"/>
</dbReference>
<dbReference type="Pfam" id="PF01878">
    <property type="entry name" value="EVE"/>
    <property type="match status" value="1"/>
</dbReference>
<evidence type="ECO:0000259" key="2">
    <source>
        <dbReference type="Pfam" id="PF01878"/>
    </source>
</evidence>
<dbReference type="EMBL" id="JAUSVX010000033">
    <property type="protein sequence ID" value="MDQ0475336.1"/>
    <property type="molecule type" value="Genomic_DNA"/>
</dbReference>
<accession>A0ABU0JPC0</accession>
<organism evidence="3 4">
    <name type="scientific">Labrys wisconsinensis</name>
    <dbReference type="NCBI Taxonomy" id="425677"/>
    <lineage>
        <taxon>Bacteria</taxon>
        <taxon>Pseudomonadati</taxon>
        <taxon>Pseudomonadota</taxon>
        <taxon>Alphaproteobacteria</taxon>
        <taxon>Hyphomicrobiales</taxon>
        <taxon>Xanthobacteraceae</taxon>
        <taxon>Labrys</taxon>
    </lineage>
</organism>
<dbReference type="InterPro" id="IPR015947">
    <property type="entry name" value="PUA-like_sf"/>
</dbReference>
<proteinExistence type="inferred from homology"/>
<dbReference type="SUPFAM" id="SSF88697">
    <property type="entry name" value="PUA domain-like"/>
    <property type="match status" value="1"/>
</dbReference>
<evidence type="ECO:0000313" key="3">
    <source>
        <dbReference type="EMBL" id="MDQ0475336.1"/>
    </source>
</evidence>
<sequence length="141" mass="15382">MTGWLGVVSRAHVQRGVSGGFAQVCHGKAAPLRRMQAGDWLIYYSPTTEMGGEALRNFTALGEVVDDAVFQHDMGGGFMPFRRRIRYAMAREISLATLKDQLDLCAQPNWGMALRRGHLKLSPRDFATIAGAMGLTLSVAA</sequence>
<gene>
    <name evidence="3" type="ORF">QO011_008379</name>
</gene>
<dbReference type="Proteomes" id="UP001242480">
    <property type="component" value="Unassembled WGS sequence"/>
</dbReference>
<comment type="caution">
    <text evidence="3">The sequence shown here is derived from an EMBL/GenBank/DDBJ whole genome shotgun (WGS) entry which is preliminary data.</text>
</comment>
<protein>
    <recommendedName>
        <fullName evidence="1">UPF0310 protein QO011_008379</fullName>
    </recommendedName>
</protein>
<dbReference type="RefSeq" id="WP_307286433.1">
    <property type="nucleotide sequence ID" value="NZ_JAUSVX010000033.1"/>
</dbReference>
<evidence type="ECO:0000313" key="4">
    <source>
        <dbReference type="Proteomes" id="UP001242480"/>
    </source>
</evidence>
<name>A0ABU0JPC0_9HYPH</name>
<comment type="similarity">
    <text evidence="1">Belongs to the UPF0310 family.</text>
</comment>
<dbReference type="HAMAP" id="MF_00771">
    <property type="entry name" value="UPF0310"/>
    <property type="match status" value="1"/>
</dbReference>
<reference evidence="3 4" key="1">
    <citation type="submission" date="2023-07" db="EMBL/GenBank/DDBJ databases">
        <title>Genomic Encyclopedia of Type Strains, Phase IV (KMG-IV): sequencing the most valuable type-strain genomes for metagenomic binning, comparative biology and taxonomic classification.</title>
        <authorList>
            <person name="Goeker M."/>
        </authorList>
    </citation>
    <scope>NUCLEOTIDE SEQUENCE [LARGE SCALE GENOMIC DNA]</scope>
    <source>
        <strain evidence="3 4">DSM 19619</strain>
    </source>
</reference>
<keyword evidence="4" id="KW-1185">Reference proteome</keyword>
<feature type="domain" description="EVE" evidence="2">
    <location>
        <begin position="4"/>
        <end position="130"/>
    </location>
</feature>
<dbReference type="Gene3D" id="3.10.590.10">
    <property type="entry name" value="ph1033 like domains"/>
    <property type="match status" value="1"/>
</dbReference>